<evidence type="ECO:0000313" key="3">
    <source>
        <dbReference type="Proteomes" id="UP000198647"/>
    </source>
</evidence>
<comment type="caution">
    <text evidence="2">The sequence shown here is derived from an EMBL/GenBank/DDBJ whole genome shotgun (WGS) entry which is preliminary data.</text>
</comment>
<keyword evidence="1" id="KW-0472">Membrane</keyword>
<dbReference type="PANTHER" id="PTHR39165:SF1">
    <property type="entry name" value="DUF456 DOMAIN-CONTAINING PROTEIN"/>
    <property type="match status" value="1"/>
</dbReference>
<name>A0A1H3B5B3_9BACI</name>
<feature type="transmembrane region" description="Helical" evidence="1">
    <location>
        <begin position="132"/>
        <end position="157"/>
    </location>
</feature>
<organism evidence="2 3">
    <name type="scientific">Salimicrobium album</name>
    <dbReference type="NCBI Taxonomy" id="50717"/>
    <lineage>
        <taxon>Bacteria</taxon>
        <taxon>Bacillati</taxon>
        <taxon>Bacillota</taxon>
        <taxon>Bacilli</taxon>
        <taxon>Bacillales</taxon>
        <taxon>Bacillaceae</taxon>
        <taxon>Salimicrobium</taxon>
    </lineage>
</organism>
<dbReference type="Pfam" id="PF04306">
    <property type="entry name" value="DUF456"/>
    <property type="match status" value="1"/>
</dbReference>
<feature type="transmembrane region" description="Helical" evidence="1">
    <location>
        <begin position="88"/>
        <end position="112"/>
    </location>
</feature>
<keyword evidence="1" id="KW-1133">Transmembrane helix</keyword>
<feature type="transmembrane region" description="Helical" evidence="1">
    <location>
        <begin position="47"/>
        <end position="67"/>
    </location>
</feature>
<keyword evidence="1" id="KW-0812">Transmembrane</keyword>
<keyword evidence="3" id="KW-1185">Reference proteome</keyword>
<reference evidence="2 3" key="1">
    <citation type="submission" date="2016-10" db="EMBL/GenBank/DDBJ databases">
        <authorList>
            <person name="Varghese N."/>
            <person name="Submissions S."/>
        </authorList>
    </citation>
    <scope>NUCLEOTIDE SEQUENCE [LARGE SCALE GENOMIC DNA]</scope>
    <source>
        <strain evidence="2 3">DSM 20748</strain>
    </source>
</reference>
<evidence type="ECO:0000256" key="1">
    <source>
        <dbReference type="SAM" id="Phobius"/>
    </source>
</evidence>
<evidence type="ECO:0008006" key="4">
    <source>
        <dbReference type="Google" id="ProtNLM"/>
    </source>
</evidence>
<accession>A0A1H3B5B3</accession>
<dbReference type="PANTHER" id="PTHR39165">
    <property type="entry name" value="IG HYPOTHETICAL 17883"/>
    <property type="match status" value="1"/>
</dbReference>
<dbReference type="EMBL" id="FNOS01000001">
    <property type="protein sequence ID" value="SDX36821.1"/>
    <property type="molecule type" value="Genomic_DNA"/>
</dbReference>
<dbReference type="InterPro" id="IPR007403">
    <property type="entry name" value="DUF456"/>
</dbReference>
<sequence>MEFVLWSLIIVLFLSSFASLIFPIIPGPLVLWAGFLLSIWLDGRLSVWFWAGAIILTVLLIVSDMVANSISVKKYGGSKWGEAGAVAGVIAGSFIIPPFGILIVPFVLVFVIELGIEKNTRFAFRAAVGTLIGFLSGTAAKFIIQMLMIGWFIFSYFN</sequence>
<dbReference type="Proteomes" id="UP000198647">
    <property type="component" value="Unassembled WGS sequence"/>
</dbReference>
<protein>
    <recommendedName>
        <fullName evidence="4">DUF456 domain-containing protein</fullName>
    </recommendedName>
</protein>
<dbReference type="RefSeq" id="WP_076569532.1">
    <property type="nucleotide sequence ID" value="NZ_FNOS01000001.1"/>
</dbReference>
<proteinExistence type="predicted"/>
<evidence type="ECO:0000313" key="2">
    <source>
        <dbReference type="EMBL" id="SDX36821.1"/>
    </source>
</evidence>
<gene>
    <name evidence="2" type="ORF">SAMN04488081_0305</name>
</gene>